<dbReference type="EMBL" id="MK072069">
    <property type="protein sequence ID" value="AYV78082.1"/>
    <property type="molecule type" value="Genomic_DNA"/>
</dbReference>
<protein>
    <submittedName>
        <fullName evidence="3">Chromosome condensation regulator</fullName>
    </submittedName>
</protein>
<name>A0A3G4ZT53_9VIRU</name>
<dbReference type="InterPro" id="IPR058923">
    <property type="entry name" value="RCC1-like_dom"/>
</dbReference>
<dbReference type="PANTHER" id="PTHR22870:SF408">
    <property type="entry name" value="OS09G0560450 PROTEIN"/>
    <property type="match status" value="1"/>
</dbReference>
<dbReference type="SUPFAM" id="SSF50985">
    <property type="entry name" value="RCC1/BLIP-II"/>
    <property type="match status" value="1"/>
</dbReference>
<dbReference type="InterPro" id="IPR000408">
    <property type="entry name" value="Reg_chr_condens"/>
</dbReference>
<dbReference type="PANTHER" id="PTHR22870">
    <property type="entry name" value="REGULATOR OF CHROMOSOME CONDENSATION"/>
    <property type="match status" value="1"/>
</dbReference>
<proteinExistence type="predicted"/>
<dbReference type="InterPro" id="IPR051210">
    <property type="entry name" value="Ub_ligase/GEF_domain"/>
</dbReference>
<feature type="domain" description="RCC1-like" evidence="2">
    <location>
        <begin position="182"/>
        <end position="429"/>
    </location>
</feature>
<reference evidence="3" key="1">
    <citation type="submission" date="2018-10" db="EMBL/GenBank/DDBJ databases">
        <title>Hidden diversity of soil giant viruses.</title>
        <authorList>
            <person name="Schulz F."/>
            <person name="Alteio L."/>
            <person name="Goudeau D."/>
            <person name="Ryan E.M."/>
            <person name="Malmstrom R.R."/>
            <person name="Blanchard J."/>
            <person name="Woyke T."/>
        </authorList>
    </citation>
    <scope>NUCLEOTIDE SEQUENCE</scope>
    <source>
        <strain evidence="3">EDV1</strain>
    </source>
</reference>
<gene>
    <name evidence="3" type="ORF">Edafosvirus4_66</name>
</gene>
<evidence type="ECO:0000256" key="1">
    <source>
        <dbReference type="ARBA" id="ARBA00022737"/>
    </source>
</evidence>
<dbReference type="InterPro" id="IPR009091">
    <property type="entry name" value="RCC1/BLIP-II"/>
</dbReference>
<accession>A0A3G4ZT53</accession>
<dbReference type="PRINTS" id="PR00633">
    <property type="entry name" value="RCCNDNSATION"/>
</dbReference>
<sequence length="441" mass="49272">MDDNELLLKMPKDLLMIITSYDHQLIFSLPKNFLMATDWFKLIKNNFSLIYSKETTTNDDMMKTYIWNCIKDDLNCDIGAGAYHMIIKSNTGTLMSCGENRYHQQGCKKYEKQPFFSPVTLPIKNTPVSQIICGTFHTTIKLPNGILLNVGYDYNGQLGHEYNNFYGDKHDFRTIKGIPKGPKDISQIVCGNGTTFILLTNGTLVACGNNTNGQLGCGTTASYITKFTEIDTVPKNIVEIVCGQYHTIIRLTDGTLMSTGNNISGQLGHNDFKERKRFEEIKNIPKNIVQVICGEHHTIIRLTDGTLMGCGNNSSGQLGIQNLDLLFTKFVEIKNIPKNIVEVKSGNNHSVIRLTDGTLMSCGSNSKGELGHGDDKYRNTFTKIEDVPKNIIQLICKGMYTMIRLTDDTIMCCGDNTSGQFGNGSYDNDSKFKKTFNLNTI</sequence>
<dbReference type="PROSITE" id="PS50012">
    <property type="entry name" value="RCC1_3"/>
    <property type="match status" value="5"/>
</dbReference>
<evidence type="ECO:0000259" key="2">
    <source>
        <dbReference type="Pfam" id="PF25390"/>
    </source>
</evidence>
<dbReference type="Pfam" id="PF25390">
    <property type="entry name" value="WD40_RLD"/>
    <property type="match status" value="1"/>
</dbReference>
<dbReference type="Pfam" id="PF13540">
    <property type="entry name" value="RCC1_2"/>
    <property type="match status" value="1"/>
</dbReference>
<organism evidence="3">
    <name type="scientific">Edafosvirus sp</name>
    <dbReference type="NCBI Taxonomy" id="2487765"/>
    <lineage>
        <taxon>Viruses</taxon>
        <taxon>Varidnaviria</taxon>
        <taxon>Bamfordvirae</taxon>
        <taxon>Nucleocytoviricota</taxon>
        <taxon>Megaviricetes</taxon>
        <taxon>Imitervirales</taxon>
        <taxon>Mimiviridae</taxon>
        <taxon>Klosneuvirinae</taxon>
    </lineage>
</organism>
<keyword evidence="1" id="KW-0677">Repeat</keyword>
<dbReference type="Gene3D" id="2.130.10.30">
    <property type="entry name" value="Regulator of chromosome condensation 1/beta-lactamase-inhibitor protein II"/>
    <property type="match status" value="2"/>
</dbReference>
<evidence type="ECO:0000313" key="3">
    <source>
        <dbReference type="EMBL" id="AYV78082.1"/>
    </source>
</evidence>